<comment type="caution">
    <text evidence="2">The sequence shown here is derived from an EMBL/GenBank/DDBJ whole genome shotgun (WGS) entry which is preliminary data.</text>
</comment>
<evidence type="ECO:0000313" key="2">
    <source>
        <dbReference type="EMBL" id="MCS3902141.1"/>
    </source>
</evidence>
<name>A0AAE3L0T5_9GAMM</name>
<feature type="signal peptide" evidence="1">
    <location>
        <begin position="1"/>
        <end position="23"/>
    </location>
</feature>
<sequence>MNRLKINRLAGVLAALATAAVLAACSTYGERVAPLPVPGAQANAVSVHGADIVASGYLDRQAAEDAFGFNIRRAGLLPVQFVVDNQSGKEISIDSRDALLLDDAGNAWPLLSGDKATARVRDSVRAGESIASGARASLLTGLAGAIAGAAIGVVTGGDVGEATGRGAVAGAAVGALGGGAKRYTELDREIGQDMLEKSLTQRPIKPGALVHGFLFFPGLESEADSLRSLRLRIQVGDDEQVVSVPVSPATRR</sequence>
<accession>A0AAE3L0T5</accession>
<dbReference type="EMBL" id="JANUCT010000001">
    <property type="protein sequence ID" value="MCS3902141.1"/>
    <property type="molecule type" value="Genomic_DNA"/>
</dbReference>
<evidence type="ECO:0008006" key="4">
    <source>
        <dbReference type="Google" id="ProtNLM"/>
    </source>
</evidence>
<organism evidence="2 3">
    <name type="scientific">Methylohalomonas lacus</name>
    <dbReference type="NCBI Taxonomy" id="398773"/>
    <lineage>
        <taxon>Bacteria</taxon>
        <taxon>Pseudomonadati</taxon>
        <taxon>Pseudomonadota</taxon>
        <taxon>Gammaproteobacteria</taxon>
        <taxon>Methylohalomonadales</taxon>
        <taxon>Methylohalomonadaceae</taxon>
        <taxon>Methylohalomonas</taxon>
    </lineage>
</organism>
<gene>
    <name evidence="2" type="ORF">J2T55_000133</name>
</gene>
<dbReference type="RefSeq" id="WP_259053504.1">
    <property type="nucleotide sequence ID" value="NZ_JANUCT010000001.1"/>
</dbReference>
<protein>
    <recommendedName>
        <fullName evidence="4">Glycine zipper domain-containing protein</fullName>
    </recommendedName>
</protein>
<dbReference type="PROSITE" id="PS51257">
    <property type="entry name" value="PROKAR_LIPOPROTEIN"/>
    <property type="match status" value="1"/>
</dbReference>
<evidence type="ECO:0000313" key="3">
    <source>
        <dbReference type="Proteomes" id="UP001204445"/>
    </source>
</evidence>
<keyword evidence="1" id="KW-0732">Signal</keyword>
<keyword evidence="3" id="KW-1185">Reference proteome</keyword>
<dbReference type="Proteomes" id="UP001204445">
    <property type="component" value="Unassembled WGS sequence"/>
</dbReference>
<dbReference type="AlphaFoldDB" id="A0AAE3L0T5"/>
<feature type="chain" id="PRO_5041900197" description="Glycine zipper domain-containing protein" evidence="1">
    <location>
        <begin position="24"/>
        <end position="252"/>
    </location>
</feature>
<proteinExistence type="predicted"/>
<evidence type="ECO:0000256" key="1">
    <source>
        <dbReference type="SAM" id="SignalP"/>
    </source>
</evidence>
<reference evidence="2" key="1">
    <citation type="submission" date="2022-08" db="EMBL/GenBank/DDBJ databases">
        <title>Genomic Encyclopedia of Type Strains, Phase III (KMG-III): the genomes of soil and plant-associated and newly described type strains.</title>
        <authorList>
            <person name="Whitman W."/>
        </authorList>
    </citation>
    <scope>NUCLEOTIDE SEQUENCE</scope>
    <source>
        <strain evidence="2">HMT 1</strain>
    </source>
</reference>